<dbReference type="InterPro" id="IPR033942">
    <property type="entry name" value="IMPase"/>
</dbReference>
<dbReference type="AlphaFoldDB" id="A0A6J6ER91"/>
<dbReference type="InterPro" id="IPR000760">
    <property type="entry name" value="Inositol_monophosphatase-like"/>
</dbReference>
<proteinExistence type="predicted"/>
<organism evidence="7">
    <name type="scientific">freshwater metagenome</name>
    <dbReference type="NCBI Taxonomy" id="449393"/>
    <lineage>
        <taxon>unclassified sequences</taxon>
        <taxon>metagenomes</taxon>
        <taxon>ecological metagenomes</taxon>
    </lineage>
</organism>
<keyword evidence="6" id="KW-0460">Magnesium</keyword>
<evidence type="ECO:0000256" key="2">
    <source>
        <dbReference type="ARBA" id="ARBA00001946"/>
    </source>
</evidence>
<accession>A0A6J6ER91</accession>
<keyword evidence="5" id="KW-0378">Hydrolase</keyword>
<dbReference type="EMBL" id="CAEZTM010000047">
    <property type="protein sequence ID" value="CAB4575368.1"/>
    <property type="molecule type" value="Genomic_DNA"/>
</dbReference>
<name>A0A6J6ER91_9ZZZZ</name>
<dbReference type="Gene3D" id="3.30.540.10">
    <property type="entry name" value="Fructose-1,6-Bisphosphatase, subunit A, domain 1"/>
    <property type="match status" value="1"/>
</dbReference>
<evidence type="ECO:0000256" key="3">
    <source>
        <dbReference type="ARBA" id="ARBA00013106"/>
    </source>
</evidence>
<dbReference type="GO" id="GO:0008934">
    <property type="term" value="F:inositol monophosphate 1-phosphatase activity"/>
    <property type="evidence" value="ECO:0007669"/>
    <property type="project" value="InterPro"/>
</dbReference>
<dbReference type="PRINTS" id="PR00377">
    <property type="entry name" value="IMPHPHTASES"/>
</dbReference>
<evidence type="ECO:0000256" key="6">
    <source>
        <dbReference type="ARBA" id="ARBA00022842"/>
    </source>
</evidence>
<dbReference type="GO" id="GO:0007165">
    <property type="term" value="P:signal transduction"/>
    <property type="evidence" value="ECO:0007669"/>
    <property type="project" value="TreeGrafter"/>
</dbReference>
<dbReference type="GO" id="GO:0006020">
    <property type="term" value="P:inositol metabolic process"/>
    <property type="evidence" value="ECO:0007669"/>
    <property type="project" value="TreeGrafter"/>
</dbReference>
<dbReference type="InterPro" id="IPR020583">
    <property type="entry name" value="Inositol_monoP_metal-BS"/>
</dbReference>
<dbReference type="Gene3D" id="3.40.190.80">
    <property type="match status" value="1"/>
</dbReference>
<reference evidence="7" key="1">
    <citation type="submission" date="2020-05" db="EMBL/GenBank/DDBJ databases">
        <authorList>
            <person name="Chiriac C."/>
            <person name="Salcher M."/>
            <person name="Ghai R."/>
            <person name="Kavagutti S V."/>
        </authorList>
    </citation>
    <scope>NUCLEOTIDE SEQUENCE</scope>
</reference>
<comment type="cofactor">
    <cofactor evidence="2">
        <name>Mg(2+)</name>
        <dbReference type="ChEBI" id="CHEBI:18420"/>
    </cofactor>
</comment>
<dbReference type="PANTHER" id="PTHR20854:SF4">
    <property type="entry name" value="INOSITOL-1-MONOPHOSPHATASE-RELATED"/>
    <property type="match status" value="1"/>
</dbReference>
<evidence type="ECO:0000256" key="1">
    <source>
        <dbReference type="ARBA" id="ARBA00001033"/>
    </source>
</evidence>
<dbReference type="Pfam" id="PF00459">
    <property type="entry name" value="Inositol_P"/>
    <property type="match status" value="1"/>
</dbReference>
<protein>
    <recommendedName>
        <fullName evidence="3">inositol-phosphate phosphatase</fullName>
        <ecNumber evidence="3">3.1.3.25</ecNumber>
    </recommendedName>
</protein>
<evidence type="ECO:0000313" key="8">
    <source>
        <dbReference type="EMBL" id="CAB4642426.1"/>
    </source>
</evidence>
<evidence type="ECO:0000313" key="7">
    <source>
        <dbReference type="EMBL" id="CAB4575368.1"/>
    </source>
</evidence>
<evidence type="ECO:0000256" key="5">
    <source>
        <dbReference type="ARBA" id="ARBA00022801"/>
    </source>
</evidence>
<dbReference type="PANTHER" id="PTHR20854">
    <property type="entry name" value="INOSITOL MONOPHOSPHATASE"/>
    <property type="match status" value="1"/>
</dbReference>
<dbReference type="PROSITE" id="PS00629">
    <property type="entry name" value="IMP_1"/>
    <property type="match status" value="1"/>
</dbReference>
<dbReference type="SUPFAM" id="SSF56655">
    <property type="entry name" value="Carbohydrate phosphatase"/>
    <property type="match status" value="1"/>
</dbReference>
<dbReference type="EC" id="3.1.3.25" evidence="3"/>
<gene>
    <name evidence="7" type="ORF">UFOPK1684_01006</name>
    <name evidence="8" type="ORF">UFOPK2158_00716</name>
</gene>
<evidence type="ECO:0000256" key="4">
    <source>
        <dbReference type="ARBA" id="ARBA00022723"/>
    </source>
</evidence>
<dbReference type="CDD" id="cd01639">
    <property type="entry name" value="IMPase"/>
    <property type="match status" value="1"/>
</dbReference>
<sequence>MSQALTDIAIALAREAGELVALRRQGHIEVANTKSSSVDVVTAVDRESEALLHRRLGELRPEDGFVGEEGQARDSSSGITWVVDPIDGTVNFLYDHPHYAVSVAAVTGEPTPGKWQVEAGAVFNPVTGELFHATRGEGAFLGDRRLKIGPPPQLSQTLLATGFAYAKAVRREQARVIASLLPEVRDIRRAGTASLDLAYVAAGRLDVYFERTLMPWDHAAGELLVTEAAGVIEGIADRLPGHEGIFAGHPELVHALKARISQLGGDILLEEIPGWGLAED</sequence>
<dbReference type="GO" id="GO:0046872">
    <property type="term" value="F:metal ion binding"/>
    <property type="evidence" value="ECO:0007669"/>
    <property type="project" value="UniProtKB-KW"/>
</dbReference>
<comment type="catalytic activity">
    <reaction evidence="1">
        <text>a myo-inositol phosphate + H2O = myo-inositol + phosphate</text>
        <dbReference type="Rhea" id="RHEA:24056"/>
        <dbReference type="ChEBI" id="CHEBI:15377"/>
        <dbReference type="ChEBI" id="CHEBI:17268"/>
        <dbReference type="ChEBI" id="CHEBI:43474"/>
        <dbReference type="ChEBI" id="CHEBI:84139"/>
        <dbReference type="EC" id="3.1.3.25"/>
    </reaction>
</comment>
<dbReference type="EMBL" id="CAEZVY010000063">
    <property type="protein sequence ID" value="CAB4642426.1"/>
    <property type="molecule type" value="Genomic_DNA"/>
</dbReference>
<keyword evidence="4" id="KW-0479">Metal-binding</keyword>